<proteinExistence type="predicted"/>
<evidence type="ECO:0000313" key="1">
    <source>
        <dbReference type="EMBL" id="GHI41591.1"/>
    </source>
</evidence>
<comment type="caution">
    <text evidence="1">The sequence shown here is derived from an EMBL/GenBank/DDBJ whole genome shotgun (WGS) entry which is preliminary data.</text>
</comment>
<protein>
    <submittedName>
        <fullName evidence="1">Uncharacterized protein</fullName>
    </submittedName>
</protein>
<keyword evidence="2" id="KW-1185">Reference proteome</keyword>
<reference evidence="1" key="1">
    <citation type="submission" date="2024-05" db="EMBL/GenBank/DDBJ databases">
        <title>Whole genome shotgun sequence of Streptomyces violascens NBRC 12920.</title>
        <authorList>
            <person name="Komaki H."/>
            <person name="Tamura T."/>
        </authorList>
    </citation>
    <scope>NUCLEOTIDE SEQUENCE</scope>
    <source>
        <strain evidence="1">NBRC 12920</strain>
    </source>
</reference>
<name>A0ABQ3QWD3_9ACTN</name>
<sequence>MHREGNVPRTGRLRLGVPFVGAMSGGHGTDTWPNLPGVMADAHAHALVVGYVQDSRRMRAAARNGQATLSAGCVSGAVPVLPADAPA</sequence>
<evidence type="ECO:0000313" key="2">
    <source>
        <dbReference type="Proteomes" id="UP001050808"/>
    </source>
</evidence>
<organism evidence="1 2">
    <name type="scientific">Streptomyces violascens</name>
    <dbReference type="NCBI Taxonomy" id="67381"/>
    <lineage>
        <taxon>Bacteria</taxon>
        <taxon>Bacillati</taxon>
        <taxon>Actinomycetota</taxon>
        <taxon>Actinomycetes</taxon>
        <taxon>Kitasatosporales</taxon>
        <taxon>Streptomycetaceae</taxon>
        <taxon>Streptomyces</taxon>
    </lineage>
</organism>
<accession>A0ABQ3QWD3</accession>
<gene>
    <name evidence="1" type="ORF">Sviol_59990</name>
</gene>
<dbReference type="Proteomes" id="UP001050808">
    <property type="component" value="Unassembled WGS sequence"/>
</dbReference>
<dbReference type="EMBL" id="BNDY01000017">
    <property type="protein sequence ID" value="GHI41591.1"/>
    <property type="molecule type" value="Genomic_DNA"/>
</dbReference>